<accession>A0A8X6P6B4</accession>
<sequence length="70" mass="8382">VEVERKMVIKIDGEVPIEIGNNKMEKRYRVEVERKMVIKIDGKVPIEMGNNKMRKRYRSVLFSFPRHKHA</sequence>
<evidence type="ECO:0000313" key="1">
    <source>
        <dbReference type="EMBL" id="GFT52883.1"/>
    </source>
</evidence>
<comment type="caution">
    <text evidence="1">The sequence shown here is derived from an EMBL/GenBank/DDBJ whole genome shotgun (WGS) entry which is preliminary data.</text>
</comment>
<evidence type="ECO:0000313" key="2">
    <source>
        <dbReference type="Proteomes" id="UP000887013"/>
    </source>
</evidence>
<feature type="non-terminal residue" evidence="1">
    <location>
        <position position="1"/>
    </location>
</feature>
<organism evidence="1 2">
    <name type="scientific">Nephila pilipes</name>
    <name type="common">Giant wood spider</name>
    <name type="synonym">Nephila maculata</name>
    <dbReference type="NCBI Taxonomy" id="299642"/>
    <lineage>
        <taxon>Eukaryota</taxon>
        <taxon>Metazoa</taxon>
        <taxon>Ecdysozoa</taxon>
        <taxon>Arthropoda</taxon>
        <taxon>Chelicerata</taxon>
        <taxon>Arachnida</taxon>
        <taxon>Araneae</taxon>
        <taxon>Araneomorphae</taxon>
        <taxon>Entelegynae</taxon>
        <taxon>Araneoidea</taxon>
        <taxon>Nephilidae</taxon>
        <taxon>Nephila</taxon>
    </lineage>
</organism>
<dbReference type="Proteomes" id="UP000887013">
    <property type="component" value="Unassembled WGS sequence"/>
</dbReference>
<gene>
    <name evidence="1" type="ORF">NPIL_498951</name>
</gene>
<name>A0A8X6P6B4_NEPPI</name>
<protein>
    <submittedName>
        <fullName evidence="1">Uncharacterized protein</fullName>
    </submittedName>
</protein>
<reference evidence="1" key="1">
    <citation type="submission" date="2020-08" db="EMBL/GenBank/DDBJ databases">
        <title>Multicomponent nature underlies the extraordinary mechanical properties of spider dragline silk.</title>
        <authorList>
            <person name="Kono N."/>
            <person name="Nakamura H."/>
            <person name="Mori M."/>
            <person name="Yoshida Y."/>
            <person name="Ohtoshi R."/>
            <person name="Malay A.D."/>
            <person name="Moran D.A.P."/>
            <person name="Tomita M."/>
            <person name="Numata K."/>
            <person name="Arakawa K."/>
        </authorList>
    </citation>
    <scope>NUCLEOTIDE SEQUENCE</scope>
</reference>
<proteinExistence type="predicted"/>
<dbReference type="EMBL" id="BMAW01112510">
    <property type="protein sequence ID" value="GFT52883.1"/>
    <property type="molecule type" value="Genomic_DNA"/>
</dbReference>
<keyword evidence="2" id="KW-1185">Reference proteome</keyword>
<dbReference type="AlphaFoldDB" id="A0A8X6P6B4"/>